<keyword evidence="3" id="KW-1185">Reference proteome</keyword>
<comment type="caution">
    <text evidence="2">The sequence shown here is derived from an EMBL/GenBank/DDBJ whole genome shotgun (WGS) entry which is preliminary data.</text>
</comment>
<dbReference type="EMBL" id="CAXKWB010014393">
    <property type="protein sequence ID" value="CAL4110436.1"/>
    <property type="molecule type" value="Genomic_DNA"/>
</dbReference>
<protein>
    <submittedName>
        <fullName evidence="2">Uncharacterized protein</fullName>
    </submittedName>
</protein>
<proteinExistence type="predicted"/>
<name>A0AAV2R0L1_MEGNR</name>
<accession>A0AAV2R0L1</accession>
<dbReference type="AlphaFoldDB" id="A0AAV2R0L1"/>
<feature type="signal peptide" evidence="1">
    <location>
        <begin position="1"/>
        <end position="19"/>
    </location>
</feature>
<feature type="chain" id="PRO_5043808263" evidence="1">
    <location>
        <begin position="20"/>
        <end position="125"/>
    </location>
</feature>
<keyword evidence="1" id="KW-0732">Signal</keyword>
<dbReference type="Proteomes" id="UP001497623">
    <property type="component" value="Unassembled WGS sequence"/>
</dbReference>
<evidence type="ECO:0000313" key="2">
    <source>
        <dbReference type="EMBL" id="CAL4110436.1"/>
    </source>
</evidence>
<reference evidence="2 3" key="1">
    <citation type="submission" date="2024-05" db="EMBL/GenBank/DDBJ databases">
        <authorList>
            <person name="Wallberg A."/>
        </authorList>
    </citation>
    <scope>NUCLEOTIDE SEQUENCE [LARGE SCALE GENOMIC DNA]</scope>
</reference>
<organism evidence="2 3">
    <name type="scientific">Meganyctiphanes norvegica</name>
    <name type="common">Northern krill</name>
    <name type="synonym">Thysanopoda norvegica</name>
    <dbReference type="NCBI Taxonomy" id="48144"/>
    <lineage>
        <taxon>Eukaryota</taxon>
        <taxon>Metazoa</taxon>
        <taxon>Ecdysozoa</taxon>
        <taxon>Arthropoda</taxon>
        <taxon>Crustacea</taxon>
        <taxon>Multicrustacea</taxon>
        <taxon>Malacostraca</taxon>
        <taxon>Eumalacostraca</taxon>
        <taxon>Eucarida</taxon>
        <taxon>Euphausiacea</taxon>
        <taxon>Euphausiidae</taxon>
        <taxon>Meganyctiphanes</taxon>
    </lineage>
</organism>
<evidence type="ECO:0000256" key="1">
    <source>
        <dbReference type="SAM" id="SignalP"/>
    </source>
</evidence>
<gene>
    <name evidence="2" type="ORF">MNOR_LOCUS19404</name>
</gene>
<sequence>MGMVVHLVAVSMALMVVNAVHPWLQPICPVCPSTRETRSSYCGTWCEHPKGSGHVKCCDEVPDENELMECPVDHRKAVDCNKPKALADLILKPTRCFRNGDCPSGLWCCYDACLRQICKHPIIDK</sequence>
<evidence type="ECO:0000313" key="3">
    <source>
        <dbReference type="Proteomes" id="UP001497623"/>
    </source>
</evidence>